<sequence>MKNLSLVTMKWLLSKVFQKYFLLQKFEAVFFHLVKNMKKKLLDELGLINRYNNEPNFSLYAKMVIALGFIPIEDINNALLSLSDNLPNYLQPILDWFEDNYVGRMNRRGNGRRQPLFPHEMCNVYNRTLKQQDRTNNHAEAAHGRLQTELGMDHLTIWKLIDGLRKVQTNRDFYYEHLVAECNPPSEIEKVQGCRSTYFNSCSRL</sequence>
<evidence type="ECO:0000313" key="1">
    <source>
        <dbReference type="Proteomes" id="UP000694846"/>
    </source>
</evidence>
<protein>
    <submittedName>
        <fullName evidence="2">Uncharacterized protein LOC112683501</fullName>
    </submittedName>
</protein>
<accession>A0A8B8FIK2</accession>
<proteinExistence type="predicted"/>
<dbReference type="Proteomes" id="UP000694846">
    <property type="component" value="Unplaced"/>
</dbReference>
<dbReference type="GeneID" id="112683501"/>
<dbReference type="RefSeq" id="XP_025410336.1">
    <property type="nucleotide sequence ID" value="XM_025554551.1"/>
</dbReference>
<gene>
    <name evidence="2" type="primary">LOC112683501</name>
</gene>
<dbReference type="AlphaFoldDB" id="A0A8B8FIK2"/>
<organism evidence="1 2">
    <name type="scientific">Sipha flava</name>
    <name type="common">yellow sugarcane aphid</name>
    <dbReference type="NCBI Taxonomy" id="143950"/>
    <lineage>
        <taxon>Eukaryota</taxon>
        <taxon>Metazoa</taxon>
        <taxon>Ecdysozoa</taxon>
        <taxon>Arthropoda</taxon>
        <taxon>Hexapoda</taxon>
        <taxon>Insecta</taxon>
        <taxon>Pterygota</taxon>
        <taxon>Neoptera</taxon>
        <taxon>Paraneoptera</taxon>
        <taxon>Hemiptera</taxon>
        <taxon>Sternorrhyncha</taxon>
        <taxon>Aphidomorpha</taxon>
        <taxon>Aphidoidea</taxon>
        <taxon>Aphididae</taxon>
        <taxon>Sipha</taxon>
    </lineage>
</organism>
<evidence type="ECO:0000313" key="2">
    <source>
        <dbReference type="RefSeq" id="XP_025410336.1"/>
    </source>
</evidence>
<name>A0A8B8FIK2_9HEMI</name>
<dbReference type="OrthoDB" id="6624771at2759"/>
<keyword evidence="1" id="KW-1185">Reference proteome</keyword>
<reference evidence="2" key="1">
    <citation type="submission" date="2025-08" db="UniProtKB">
        <authorList>
            <consortium name="RefSeq"/>
        </authorList>
    </citation>
    <scope>IDENTIFICATION</scope>
    <source>
        <tissue evidence="2">Whole body</tissue>
    </source>
</reference>